<keyword evidence="4 9" id="KW-0547">Nucleotide-binding</keyword>
<dbReference type="EC" id="2.7.11.1" evidence="1"/>
<dbReference type="SMART" id="SM00220">
    <property type="entry name" value="S_TKc"/>
    <property type="match status" value="1"/>
</dbReference>
<feature type="domain" description="Protein kinase" evidence="12">
    <location>
        <begin position="4"/>
        <end position="260"/>
    </location>
</feature>
<feature type="binding site" evidence="9">
    <location>
        <position position="33"/>
    </location>
    <ligand>
        <name>ATP</name>
        <dbReference type="ChEBI" id="CHEBI:30616"/>
    </ligand>
</feature>
<dbReference type="PROSITE" id="PS50011">
    <property type="entry name" value="PROTEIN_KINASE_DOM"/>
    <property type="match status" value="1"/>
</dbReference>
<dbReference type="GeneID" id="110784043"/>
<dbReference type="GO" id="GO:0004674">
    <property type="term" value="F:protein serine/threonine kinase activity"/>
    <property type="evidence" value="ECO:0000318"/>
    <property type="project" value="GO_Central"/>
</dbReference>
<feature type="region of interest" description="Disordered" evidence="11">
    <location>
        <begin position="308"/>
        <end position="353"/>
    </location>
</feature>
<organism evidence="13 14">
    <name type="scientific">Spinacia oleracea</name>
    <name type="common">Spinach</name>
    <dbReference type="NCBI Taxonomy" id="3562"/>
    <lineage>
        <taxon>Eukaryota</taxon>
        <taxon>Viridiplantae</taxon>
        <taxon>Streptophyta</taxon>
        <taxon>Embryophyta</taxon>
        <taxon>Tracheophyta</taxon>
        <taxon>Spermatophyta</taxon>
        <taxon>Magnoliopsida</taxon>
        <taxon>eudicotyledons</taxon>
        <taxon>Gunneridae</taxon>
        <taxon>Pentapetalae</taxon>
        <taxon>Caryophyllales</taxon>
        <taxon>Chenopodiaceae</taxon>
        <taxon>Chenopodioideae</taxon>
        <taxon>Anserineae</taxon>
        <taxon>Spinacia</taxon>
    </lineage>
</organism>
<dbReference type="Pfam" id="PF00069">
    <property type="entry name" value="Pkinase"/>
    <property type="match status" value="1"/>
</dbReference>
<dbReference type="InterPro" id="IPR011009">
    <property type="entry name" value="Kinase-like_dom_sf"/>
</dbReference>
<keyword evidence="2 10" id="KW-0723">Serine/threonine-protein kinase</keyword>
<dbReference type="FunFam" id="1.10.510.10:FF:000085">
    <property type="entry name" value="Serine/threonine-protein kinase SRK2E"/>
    <property type="match status" value="1"/>
</dbReference>
<accession>A0A9R0I7L2</accession>
<evidence type="ECO:0000313" key="14">
    <source>
        <dbReference type="RefSeq" id="XP_021844139.1"/>
    </source>
</evidence>
<evidence type="ECO:0000256" key="4">
    <source>
        <dbReference type="ARBA" id="ARBA00022741"/>
    </source>
</evidence>
<dbReference type="OrthoDB" id="193931at2759"/>
<dbReference type="RefSeq" id="XP_021844139.1">
    <property type="nucleotide sequence ID" value="XM_021988447.2"/>
</dbReference>
<evidence type="ECO:0000256" key="11">
    <source>
        <dbReference type="SAM" id="MobiDB-lite"/>
    </source>
</evidence>
<comment type="catalytic activity">
    <reaction evidence="8">
        <text>L-seryl-[protein] + ATP = O-phospho-L-seryl-[protein] + ADP + H(+)</text>
        <dbReference type="Rhea" id="RHEA:17989"/>
        <dbReference type="Rhea" id="RHEA-COMP:9863"/>
        <dbReference type="Rhea" id="RHEA-COMP:11604"/>
        <dbReference type="ChEBI" id="CHEBI:15378"/>
        <dbReference type="ChEBI" id="CHEBI:29999"/>
        <dbReference type="ChEBI" id="CHEBI:30616"/>
        <dbReference type="ChEBI" id="CHEBI:83421"/>
        <dbReference type="ChEBI" id="CHEBI:456216"/>
        <dbReference type="EC" id="2.7.11.1"/>
    </reaction>
</comment>
<comment type="catalytic activity">
    <reaction evidence="7">
        <text>L-threonyl-[protein] + ATP = O-phospho-L-threonyl-[protein] + ADP + H(+)</text>
        <dbReference type="Rhea" id="RHEA:46608"/>
        <dbReference type="Rhea" id="RHEA-COMP:11060"/>
        <dbReference type="Rhea" id="RHEA-COMP:11605"/>
        <dbReference type="ChEBI" id="CHEBI:15378"/>
        <dbReference type="ChEBI" id="CHEBI:30013"/>
        <dbReference type="ChEBI" id="CHEBI:30616"/>
        <dbReference type="ChEBI" id="CHEBI:61977"/>
        <dbReference type="ChEBI" id="CHEBI:456216"/>
        <dbReference type="EC" id="2.7.11.1"/>
    </reaction>
</comment>
<evidence type="ECO:0000256" key="3">
    <source>
        <dbReference type="ARBA" id="ARBA00022679"/>
    </source>
</evidence>
<dbReference type="GO" id="GO:0009651">
    <property type="term" value="P:response to salt stress"/>
    <property type="evidence" value="ECO:0007669"/>
    <property type="project" value="UniProtKB-ARBA"/>
</dbReference>
<dbReference type="Proteomes" id="UP000813463">
    <property type="component" value="Chromosome 4"/>
</dbReference>
<dbReference type="GO" id="GO:0005524">
    <property type="term" value="F:ATP binding"/>
    <property type="evidence" value="ECO:0007669"/>
    <property type="project" value="UniProtKB-UniRule"/>
</dbReference>
<evidence type="ECO:0000256" key="7">
    <source>
        <dbReference type="ARBA" id="ARBA00047899"/>
    </source>
</evidence>
<dbReference type="InterPro" id="IPR017441">
    <property type="entry name" value="Protein_kinase_ATP_BS"/>
</dbReference>
<dbReference type="Gene3D" id="1.10.510.10">
    <property type="entry name" value="Transferase(Phosphotransferase) domain 1"/>
    <property type="match status" value="1"/>
</dbReference>
<reference evidence="13" key="1">
    <citation type="journal article" date="2021" name="Nat. Commun.">
        <title>Genomic analyses provide insights into spinach domestication and the genetic basis of agronomic traits.</title>
        <authorList>
            <person name="Cai X."/>
            <person name="Sun X."/>
            <person name="Xu C."/>
            <person name="Sun H."/>
            <person name="Wang X."/>
            <person name="Ge C."/>
            <person name="Zhang Z."/>
            <person name="Wang Q."/>
            <person name="Fei Z."/>
            <person name="Jiao C."/>
            <person name="Wang Q."/>
        </authorList>
    </citation>
    <scope>NUCLEOTIDE SEQUENCE [LARGE SCALE GENOMIC DNA]</scope>
    <source>
        <strain evidence="13">cv. Varoflay</strain>
    </source>
</reference>
<dbReference type="PROSITE" id="PS00108">
    <property type="entry name" value="PROTEIN_KINASE_ST"/>
    <property type="match status" value="1"/>
</dbReference>
<dbReference type="GO" id="GO:0009738">
    <property type="term" value="P:abscisic acid-activated signaling pathway"/>
    <property type="evidence" value="ECO:0007669"/>
    <property type="project" value="UniProtKB-ARBA"/>
</dbReference>
<sequence>MEKYEVMKQLGAGNFGVARLMRLKDTKELVAMKYIERGQKIDENVAREIINHRSLRHPNIIRFKEVVLTPTHLGIVMEYAAGGELFDRICTAGRFSEDEARYFFQQLISGVSFCHSMQICHRDLKLENTLLDGNPAPRLKICDFGYSKSSLLHSRPKSTVGTPAYIAPEVLSRREYDGKLADVWSCGVTLYVMLVGAYPFEDPQDPKNFRKTITRIMAVQYKIPEYVHISQDCKHLLSRIFTTNPTRRITLKEIRNHPWFLKNLPKELTEQAQASYYQRDNPSFANLQSVEEIMKIVDEARNPVPIAKAVPGWENENEDDNDEDAEEVEEEDEEDEYDKTVKQVHASGEFIIS</sequence>
<keyword evidence="13" id="KW-1185">Reference proteome</keyword>
<keyword evidence="5 14" id="KW-0418">Kinase</keyword>
<evidence type="ECO:0000259" key="12">
    <source>
        <dbReference type="PROSITE" id="PS50011"/>
    </source>
</evidence>
<dbReference type="PANTHER" id="PTHR24343">
    <property type="entry name" value="SERINE/THREONINE KINASE"/>
    <property type="match status" value="1"/>
</dbReference>
<proteinExistence type="inferred from homology"/>
<feature type="compositionally biased region" description="Acidic residues" evidence="11">
    <location>
        <begin position="315"/>
        <end position="337"/>
    </location>
</feature>
<evidence type="ECO:0000256" key="8">
    <source>
        <dbReference type="ARBA" id="ARBA00048679"/>
    </source>
</evidence>
<evidence type="ECO:0000256" key="1">
    <source>
        <dbReference type="ARBA" id="ARBA00012513"/>
    </source>
</evidence>
<protein>
    <recommendedName>
        <fullName evidence="1">non-specific serine/threonine protein kinase</fullName>
        <ecNumber evidence="1">2.7.11.1</ecNumber>
    </recommendedName>
</protein>
<keyword evidence="3" id="KW-0808">Transferase</keyword>
<dbReference type="KEGG" id="soe:110784043"/>
<dbReference type="SUPFAM" id="SSF56112">
    <property type="entry name" value="Protein kinase-like (PK-like)"/>
    <property type="match status" value="1"/>
</dbReference>
<dbReference type="FunFam" id="3.30.200.20:FF:000045">
    <property type="entry name" value="Serine/threonine-protein kinase SRK2E"/>
    <property type="match status" value="1"/>
</dbReference>
<evidence type="ECO:0000256" key="10">
    <source>
        <dbReference type="RuleBase" id="RU000304"/>
    </source>
</evidence>
<dbReference type="InterPro" id="IPR000719">
    <property type="entry name" value="Prot_kinase_dom"/>
</dbReference>
<evidence type="ECO:0000313" key="13">
    <source>
        <dbReference type="Proteomes" id="UP000813463"/>
    </source>
</evidence>
<dbReference type="Gene3D" id="3.30.200.20">
    <property type="entry name" value="Phosphorylase Kinase, domain 1"/>
    <property type="match status" value="1"/>
</dbReference>
<evidence type="ECO:0000256" key="5">
    <source>
        <dbReference type="ARBA" id="ARBA00022777"/>
    </source>
</evidence>
<dbReference type="CDD" id="cd14662">
    <property type="entry name" value="STKc_SnRK2"/>
    <property type="match status" value="1"/>
</dbReference>
<dbReference type="PROSITE" id="PS00107">
    <property type="entry name" value="PROTEIN_KINASE_ATP"/>
    <property type="match status" value="1"/>
</dbReference>
<keyword evidence="6 9" id="KW-0067">ATP-binding</keyword>
<evidence type="ECO:0000256" key="2">
    <source>
        <dbReference type="ARBA" id="ARBA00022527"/>
    </source>
</evidence>
<dbReference type="PANTHER" id="PTHR24343:SF490">
    <property type="entry name" value="SERINE_THREONINE-PROTEIN KINASE SRK2G"/>
    <property type="match status" value="1"/>
</dbReference>
<dbReference type="InterPro" id="IPR008271">
    <property type="entry name" value="Ser/Thr_kinase_AS"/>
</dbReference>
<comment type="similarity">
    <text evidence="10">Belongs to the protein kinase superfamily.</text>
</comment>
<evidence type="ECO:0000256" key="9">
    <source>
        <dbReference type="PROSITE-ProRule" id="PRU10141"/>
    </source>
</evidence>
<dbReference type="GO" id="GO:0006970">
    <property type="term" value="P:response to osmotic stress"/>
    <property type="evidence" value="ECO:0000318"/>
    <property type="project" value="GO_Central"/>
</dbReference>
<dbReference type="AlphaFoldDB" id="A0A9R0I7L2"/>
<name>A0A9R0I7L2_SPIOL</name>
<reference evidence="14" key="2">
    <citation type="submission" date="2025-08" db="UniProtKB">
        <authorList>
            <consortium name="RefSeq"/>
        </authorList>
    </citation>
    <scope>IDENTIFICATION</scope>
    <source>
        <tissue evidence="14">Leaf</tissue>
    </source>
</reference>
<gene>
    <name evidence="14" type="primary">LOC110784043</name>
</gene>
<dbReference type="GO" id="GO:0009414">
    <property type="term" value="P:response to water deprivation"/>
    <property type="evidence" value="ECO:0007669"/>
    <property type="project" value="UniProtKB-ARBA"/>
</dbReference>
<evidence type="ECO:0000256" key="6">
    <source>
        <dbReference type="ARBA" id="ARBA00022840"/>
    </source>
</evidence>